<dbReference type="Proteomes" id="UP000302163">
    <property type="component" value="Chromosome"/>
</dbReference>
<dbReference type="PANTHER" id="PTHR42850">
    <property type="entry name" value="METALLOPHOSPHOESTERASE"/>
    <property type="match status" value="1"/>
</dbReference>
<dbReference type="AlphaFoldDB" id="A0A4P8YLQ1"/>
<dbReference type="InterPro" id="IPR006186">
    <property type="entry name" value="Ser/Thr-sp_prot-phosphatase"/>
</dbReference>
<proteinExistence type="predicted"/>
<dbReference type="SUPFAM" id="SSF56300">
    <property type="entry name" value="Metallo-dependent phosphatases"/>
    <property type="match status" value="1"/>
</dbReference>
<dbReference type="InterPro" id="IPR004843">
    <property type="entry name" value="Calcineurin-like_PHP"/>
</dbReference>
<gene>
    <name evidence="2" type="primary">pphA</name>
    <name evidence="2" type="ORF">FEM41_19780</name>
</gene>
<feature type="domain" description="Serine/threonine specific protein phosphatases" evidence="1">
    <location>
        <begin position="70"/>
        <end position="75"/>
    </location>
</feature>
<dbReference type="KEGG" id="izh:FEM41_19780"/>
<evidence type="ECO:0000313" key="3">
    <source>
        <dbReference type="Proteomes" id="UP000302163"/>
    </source>
</evidence>
<protein>
    <submittedName>
        <fullName evidence="2">Protein-serine/threonine phosphatase</fullName>
        <ecNumber evidence="2">3.1.3.16</ecNumber>
    </submittedName>
</protein>
<keyword evidence="2" id="KW-0378">Hydrolase</keyword>
<dbReference type="EMBL" id="CP040428">
    <property type="protein sequence ID" value="QCT21730.1"/>
    <property type="molecule type" value="Genomic_DNA"/>
</dbReference>
<dbReference type="GO" id="GO:0004722">
    <property type="term" value="F:protein serine/threonine phosphatase activity"/>
    <property type="evidence" value="ECO:0007669"/>
    <property type="project" value="UniProtKB-EC"/>
</dbReference>
<dbReference type="Pfam" id="PF00149">
    <property type="entry name" value="Metallophos"/>
    <property type="match status" value="1"/>
</dbReference>
<sequence length="214" mass="24314">MYQRIDGAAWRHIWLVGDLHGCLQQLATALRDRRFHPWQDLLVSVGDLIDRGPDSAGCLALLDKPWFRAVRGNHEEMALEALEARDGMLWQINGGDWLNQLAEQPQRDAVARLRRCAGLPLILELHSAGKVQVVAHADYPSSHYVWQKPVDAHRTVWSRERLTRHLEGRGGPITGADEFWFGHTPLQEAKTFFNQHYIDTGAVFGNTLTLVQLQ</sequence>
<dbReference type="InterPro" id="IPR050126">
    <property type="entry name" value="Ap4A_hydrolase"/>
</dbReference>
<dbReference type="PANTHER" id="PTHR42850:SF10">
    <property type="entry name" value="SERINE_THREONINE-PROTEIN PHOSPHATASE 1"/>
    <property type="match status" value="1"/>
</dbReference>
<accession>A0A4P8YLQ1</accession>
<reference evidence="2 3" key="1">
    <citation type="submission" date="2019-05" db="EMBL/GenBank/DDBJ databases">
        <title>Complete genome sequence of Izhakiella calystegiae KSNA2, an endophyte isolated from beach morning glory (Calystegia soldanella).</title>
        <authorList>
            <person name="Jiang L."/>
            <person name="Jeong J.C."/>
            <person name="Kim C.Y."/>
            <person name="Kim D.H."/>
            <person name="Kim S.W."/>
            <person name="Lee j."/>
        </authorList>
    </citation>
    <scope>NUCLEOTIDE SEQUENCE [LARGE SCALE GENOMIC DNA]</scope>
    <source>
        <strain evidence="2 3">KSNA2</strain>
    </source>
</reference>
<evidence type="ECO:0000259" key="1">
    <source>
        <dbReference type="PROSITE" id="PS00125"/>
    </source>
</evidence>
<dbReference type="EC" id="3.1.3.16" evidence="2"/>
<dbReference type="PROSITE" id="PS00125">
    <property type="entry name" value="SER_THR_PHOSPHATASE"/>
    <property type="match status" value="1"/>
</dbReference>
<dbReference type="NCBIfam" id="NF008516">
    <property type="entry name" value="PRK11439.1"/>
    <property type="match status" value="1"/>
</dbReference>
<dbReference type="Gene3D" id="3.60.21.10">
    <property type="match status" value="1"/>
</dbReference>
<dbReference type="OrthoDB" id="5296354at2"/>
<dbReference type="InterPro" id="IPR029052">
    <property type="entry name" value="Metallo-depent_PP-like"/>
</dbReference>
<evidence type="ECO:0000313" key="2">
    <source>
        <dbReference type="EMBL" id="QCT21730.1"/>
    </source>
</evidence>
<dbReference type="GO" id="GO:0005737">
    <property type="term" value="C:cytoplasm"/>
    <property type="evidence" value="ECO:0007669"/>
    <property type="project" value="TreeGrafter"/>
</dbReference>
<dbReference type="GO" id="GO:0110154">
    <property type="term" value="P:RNA decapping"/>
    <property type="evidence" value="ECO:0007669"/>
    <property type="project" value="TreeGrafter"/>
</dbReference>
<dbReference type="GO" id="GO:0008803">
    <property type="term" value="F:bis(5'-nucleosyl)-tetraphosphatase (symmetrical) activity"/>
    <property type="evidence" value="ECO:0007669"/>
    <property type="project" value="TreeGrafter"/>
</dbReference>
<name>A0A4P8YLQ1_9ENTR</name>
<keyword evidence="3" id="KW-1185">Reference proteome</keyword>
<dbReference type="RefSeq" id="WP_138097886.1">
    <property type="nucleotide sequence ID" value="NZ_CP040428.1"/>
</dbReference>
<organism evidence="2 3">
    <name type="scientific">Jejubacter calystegiae</name>
    <dbReference type="NCBI Taxonomy" id="2579935"/>
    <lineage>
        <taxon>Bacteria</taxon>
        <taxon>Pseudomonadati</taxon>
        <taxon>Pseudomonadota</taxon>
        <taxon>Gammaproteobacteria</taxon>
        <taxon>Enterobacterales</taxon>
        <taxon>Enterobacteriaceae</taxon>
        <taxon>Jejubacter</taxon>
    </lineage>
</organism>